<keyword evidence="10" id="KW-1185">Reference proteome</keyword>
<sequence length="221" mass="23676">MSTNRFKKLGARHKARRRAVDLLFEAEARSEDARTVLGERVALARDEVVAPIAEYTHTLVVGVSEQRARLDDVIASHLHEWTLERLPAVDRAIMRVAIWELLYAVDVPEVVAVDEAVELAKELSTDDSPGFINGVLGHLVHIVPQLRAAEGQAAALAATIEASAQEFRDAQAAQDGADANSDAADAAADSEDSGVLDAEVDSGEVAASGQDAEKTDSSQDW</sequence>
<dbReference type="Pfam" id="PF01029">
    <property type="entry name" value="NusB"/>
    <property type="match status" value="1"/>
</dbReference>
<feature type="compositionally biased region" description="Basic and acidic residues" evidence="7">
    <location>
        <begin position="211"/>
        <end position="221"/>
    </location>
</feature>
<reference evidence="9" key="1">
    <citation type="journal article" date="2014" name="Int. J. Syst. Evol. Microbiol.">
        <title>Complete genome sequence of Corynebacterium casei LMG S-19264T (=DSM 44701T), isolated from a smear-ripened cheese.</title>
        <authorList>
            <consortium name="US DOE Joint Genome Institute (JGI-PGF)"/>
            <person name="Walter F."/>
            <person name="Albersmeier A."/>
            <person name="Kalinowski J."/>
            <person name="Ruckert C."/>
        </authorList>
    </citation>
    <scope>NUCLEOTIDE SEQUENCE</scope>
    <source>
        <strain evidence="9">CGMCC 1.15478</strain>
    </source>
</reference>
<dbReference type="Gene3D" id="1.10.940.10">
    <property type="entry name" value="NusB-like"/>
    <property type="match status" value="1"/>
</dbReference>
<comment type="function">
    <text evidence="6">Involved in transcription antitermination. Required for transcription of ribosomal RNA (rRNA) genes. Binds specifically to the boxA antiterminator sequence of the ribosomal RNA (rrn) operons.</text>
</comment>
<dbReference type="GO" id="GO:0005829">
    <property type="term" value="C:cytosol"/>
    <property type="evidence" value="ECO:0007669"/>
    <property type="project" value="TreeGrafter"/>
</dbReference>
<evidence type="ECO:0000256" key="1">
    <source>
        <dbReference type="ARBA" id="ARBA00005952"/>
    </source>
</evidence>
<evidence type="ECO:0000259" key="8">
    <source>
        <dbReference type="Pfam" id="PF01029"/>
    </source>
</evidence>
<evidence type="ECO:0000256" key="3">
    <source>
        <dbReference type="ARBA" id="ARBA00022884"/>
    </source>
</evidence>
<dbReference type="SUPFAM" id="SSF48013">
    <property type="entry name" value="NusB-like"/>
    <property type="match status" value="1"/>
</dbReference>
<feature type="region of interest" description="Disordered" evidence="7">
    <location>
        <begin position="169"/>
        <end position="221"/>
    </location>
</feature>
<evidence type="ECO:0000256" key="7">
    <source>
        <dbReference type="SAM" id="MobiDB-lite"/>
    </source>
</evidence>
<evidence type="ECO:0000256" key="4">
    <source>
        <dbReference type="ARBA" id="ARBA00023015"/>
    </source>
</evidence>
<feature type="compositionally biased region" description="Acidic residues" evidence="7">
    <location>
        <begin position="188"/>
        <end position="202"/>
    </location>
</feature>
<dbReference type="GO" id="GO:0031564">
    <property type="term" value="P:transcription antitermination"/>
    <property type="evidence" value="ECO:0007669"/>
    <property type="project" value="UniProtKB-KW"/>
</dbReference>
<dbReference type="GO" id="GO:0006353">
    <property type="term" value="P:DNA-templated transcription termination"/>
    <property type="evidence" value="ECO:0007669"/>
    <property type="project" value="UniProtKB-UniRule"/>
</dbReference>
<accession>A0A916U4E0</accession>
<dbReference type="PANTHER" id="PTHR11078">
    <property type="entry name" value="N UTILIZATION SUBSTANCE PROTEIN B-RELATED"/>
    <property type="match status" value="1"/>
</dbReference>
<feature type="domain" description="NusB/RsmB/TIM44" evidence="8">
    <location>
        <begin position="13"/>
        <end position="139"/>
    </location>
</feature>
<keyword evidence="4 6" id="KW-0805">Transcription regulation</keyword>
<evidence type="ECO:0000313" key="9">
    <source>
        <dbReference type="EMBL" id="GGC59232.1"/>
    </source>
</evidence>
<dbReference type="HAMAP" id="MF_00073">
    <property type="entry name" value="NusB"/>
    <property type="match status" value="1"/>
</dbReference>
<dbReference type="RefSeq" id="WP_188671142.1">
    <property type="nucleotide sequence ID" value="NZ_BMJH01000001.1"/>
</dbReference>
<dbReference type="PANTHER" id="PTHR11078:SF3">
    <property type="entry name" value="ANTITERMINATION NUSB DOMAIN-CONTAINING PROTEIN"/>
    <property type="match status" value="1"/>
</dbReference>
<dbReference type="AlphaFoldDB" id="A0A916U4E0"/>
<dbReference type="GO" id="GO:0003723">
    <property type="term" value="F:RNA binding"/>
    <property type="evidence" value="ECO:0007669"/>
    <property type="project" value="UniProtKB-UniRule"/>
</dbReference>
<reference evidence="9" key="2">
    <citation type="submission" date="2020-09" db="EMBL/GenBank/DDBJ databases">
        <authorList>
            <person name="Sun Q."/>
            <person name="Zhou Y."/>
        </authorList>
    </citation>
    <scope>NUCLEOTIDE SEQUENCE</scope>
    <source>
        <strain evidence="9">CGMCC 1.15478</strain>
    </source>
</reference>
<comment type="caution">
    <text evidence="9">The sequence shown here is derived from an EMBL/GenBank/DDBJ whole genome shotgun (WGS) entry which is preliminary data.</text>
</comment>
<comment type="similarity">
    <text evidence="1 6">Belongs to the NusB family.</text>
</comment>
<keyword evidence="5 6" id="KW-0804">Transcription</keyword>
<dbReference type="InterPro" id="IPR011605">
    <property type="entry name" value="NusB_fam"/>
</dbReference>
<dbReference type="NCBIfam" id="TIGR01951">
    <property type="entry name" value="nusB"/>
    <property type="match status" value="1"/>
</dbReference>
<keyword evidence="2 6" id="KW-0889">Transcription antitermination</keyword>
<dbReference type="EMBL" id="BMJH01000001">
    <property type="protein sequence ID" value="GGC59232.1"/>
    <property type="molecule type" value="Genomic_DNA"/>
</dbReference>
<evidence type="ECO:0000313" key="10">
    <source>
        <dbReference type="Proteomes" id="UP000641514"/>
    </source>
</evidence>
<feature type="compositionally biased region" description="Low complexity" evidence="7">
    <location>
        <begin position="169"/>
        <end position="187"/>
    </location>
</feature>
<dbReference type="InterPro" id="IPR035926">
    <property type="entry name" value="NusB-like_sf"/>
</dbReference>
<proteinExistence type="inferred from homology"/>
<dbReference type="Proteomes" id="UP000641514">
    <property type="component" value="Unassembled WGS sequence"/>
</dbReference>
<dbReference type="InterPro" id="IPR006027">
    <property type="entry name" value="NusB_RsmB_TIM44"/>
</dbReference>
<gene>
    <name evidence="6" type="primary">nusB</name>
    <name evidence="9" type="ORF">GCM10011410_09600</name>
</gene>
<protein>
    <recommendedName>
        <fullName evidence="6">Transcription antitermination protein NusB</fullName>
    </recommendedName>
    <alternativeName>
        <fullName evidence="6">Antitermination factor NusB</fullName>
    </alternativeName>
</protein>
<evidence type="ECO:0000256" key="6">
    <source>
        <dbReference type="HAMAP-Rule" id="MF_00073"/>
    </source>
</evidence>
<keyword evidence="3 6" id="KW-0694">RNA-binding</keyword>
<name>A0A916U4E0_9ACTN</name>
<organism evidence="9 10">
    <name type="scientific">Hoyosella rhizosphaerae</name>
    <dbReference type="NCBI Taxonomy" id="1755582"/>
    <lineage>
        <taxon>Bacteria</taxon>
        <taxon>Bacillati</taxon>
        <taxon>Actinomycetota</taxon>
        <taxon>Actinomycetes</taxon>
        <taxon>Mycobacteriales</taxon>
        <taxon>Hoyosellaceae</taxon>
        <taxon>Hoyosella</taxon>
    </lineage>
</organism>
<evidence type="ECO:0000256" key="5">
    <source>
        <dbReference type="ARBA" id="ARBA00023163"/>
    </source>
</evidence>
<evidence type="ECO:0000256" key="2">
    <source>
        <dbReference type="ARBA" id="ARBA00022814"/>
    </source>
</evidence>